<dbReference type="InterPro" id="IPR029058">
    <property type="entry name" value="AB_hydrolase_fold"/>
</dbReference>
<keyword evidence="2" id="KW-0378">Hydrolase</keyword>
<dbReference type="Proteomes" id="UP000235036">
    <property type="component" value="Unassembled WGS sequence"/>
</dbReference>
<sequence length="229" mass="25044">MQPIYDESYEMIVQGAEVEQQQEEYYPVKLITSLGTIHCRHYPVPSSDKAVIWVGGVGGGWDTPARGLYPLLCQQLIKDGIASLRIRFRYSTQLIDSIVDVLAGISYLHHEGIKNFALVGHSFGGAVVIQAAAQSPDVSTVVTLATQSYGTEAVSQLATRCSLLLLHGTADQVLSPYCSQSVYQLALQPKRLILYPNANHSLNEVADEVTQVVRDWIVGQLNSSSARVL</sequence>
<gene>
    <name evidence="2" type="ORF">CEN44_20765</name>
</gene>
<dbReference type="GO" id="GO:0016787">
    <property type="term" value="F:hydrolase activity"/>
    <property type="evidence" value="ECO:0007669"/>
    <property type="project" value="UniProtKB-KW"/>
</dbReference>
<evidence type="ECO:0000313" key="2">
    <source>
        <dbReference type="EMBL" id="PLZ86105.1"/>
    </source>
</evidence>
<dbReference type="Gene3D" id="3.40.50.1820">
    <property type="entry name" value="alpha/beta hydrolase"/>
    <property type="match status" value="1"/>
</dbReference>
<name>A0A2N6JYN8_FISMU</name>
<dbReference type="Pfam" id="PF00561">
    <property type="entry name" value="Abhydrolase_1"/>
    <property type="match status" value="1"/>
</dbReference>
<reference evidence="2 3" key="1">
    <citation type="submission" date="2017-08" db="EMBL/GenBank/DDBJ databases">
        <title>Genomes of Fischerella (Mastigocladus) sp. strains.</title>
        <authorList>
            <person name="Miller S.R."/>
        </authorList>
    </citation>
    <scope>NUCLEOTIDE SEQUENCE [LARGE SCALE GENOMIC DNA]</scope>
    <source>
        <strain evidence="2 3">CCMEE 5323</strain>
    </source>
</reference>
<dbReference type="AlphaFoldDB" id="A0A2N6JYN8"/>
<dbReference type="SUPFAM" id="SSF53474">
    <property type="entry name" value="alpha/beta-Hydrolases"/>
    <property type="match status" value="1"/>
</dbReference>
<protein>
    <submittedName>
        <fullName evidence="2">Alpha/beta hydrolase</fullName>
    </submittedName>
</protein>
<keyword evidence="3" id="KW-1185">Reference proteome</keyword>
<dbReference type="InterPro" id="IPR000073">
    <property type="entry name" value="AB_hydrolase_1"/>
</dbReference>
<dbReference type="EMBL" id="NRQW01000480">
    <property type="protein sequence ID" value="PLZ86105.1"/>
    <property type="molecule type" value="Genomic_DNA"/>
</dbReference>
<evidence type="ECO:0000259" key="1">
    <source>
        <dbReference type="Pfam" id="PF00561"/>
    </source>
</evidence>
<feature type="domain" description="AB hydrolase-1" evidence="1">
    <location>
        <begin position="100"/>
        <end position="148"/>
    </location>
</feature>
<comment type="caution">
    <text evidence="2">The sequence shown here is derived from an EMBL/GenBank/DDBJ whole genome shotgun (WGS) entry which is preliminary data.</text>
</comment>
<evidence type="ECO:0000313" key="3">
    <source>
        <dbReference type="Proteomes" id="UP000235036"/>
    </source>
</evidence>
<accession>A0A2N6JYN8</accession>
<dbReference type="RefSeq" id="WP_026086096.1">
    <property type="nucleotide sequence ID" value="NZ_CAWNVR010000602.1"/>
</dbReference>
<organism evidence="2 3">
    <name type="scientific">Fischerella muscicola CCMEE 5323</name>
    <dbReference type="NCBI Taxonomy" id="2019572"/>
    <lineage>
        <taxon>Bacteria</taxon>
        <taxon>Bacillati</taxon>
        <taxon>Cyanobacteriota</taxon>
        <taxon>Cyanophyceae</taxon>
        <taxon>Nostocales</taxon>
        <taxon>Hapalosiphonaceae</taxon>
        <taxon>Fischerella</taxon>
    </lineage>
</organism>
<proteinExistence type="predicted"/>